<dbReference type="Gene3D" id="3.40.630.30">
    <property type="match status" value="1"/>
</dbReference>
<proteinExistence type="predicted"/>
<dbReference type="EMBL" id="JACJJQ010000053">
    <property type="protein sequence ID" value="MBM6754804.1"/>
    <property type="molecule type" value="Genomic_DNA"/>
</dbReference>
<dbReference type="SUPFAM" id="SSF55729">
    <property type="entry name" value="Acyl-CoA N-acyltransferases (Nat)"/>
    <property type="match status" value="1"/>
</dbReference>
<name>A0ABS2EQN0_9LACO</name>
<dbReference type="InterPro" id="IPR000182">
    <property type="entry name" value="GNAT_dom"/>
</dbReference>
<reference evidence="2 3" key="1">
    <citation type="journal article" date="2021" name="Sci. Rep.">
        <title>The distribution of antibiotic resistance genes in chicken gut microbiota commensals.</title>
        <authorList>
            <person name="Juricova H."/>
            <person name="Matiasovicova J."/>
            <person name="Kubasova T."/>
            <person name="Cejkova D."/>
            <person name="Rychlik I."/>
        </authorList>
    </citation>
    <scope>NUCLEOTIDE SEQUENCE [LARGE SCALE GENOMIC DNA]</scope>
    <source>
        <strain evidence="2 3">An810</strain>
    </source>
</reference>
<dbReference type="RefSeq" id="WP_204777040.1">
    <property type="nucleotide sequence ID" value="NZ_JACJJQ010000053.1"/>
</dbReference>
<organism evidence="2 3">
    <name type="scientific">Limosilactobacillus alvi</name>
    <dbReference type="NCBI Taxonomy" id="990412"/>
    <lineage>
        <taxon>Bacteria</taxon>
        <taxon>Bacillati</taxon>
        <taxon>Bacillota</taxon>
        <taxon>Bacilli</taxon>
        <taxon>Lactobacillales</taxon>
        <taxon>Lactobacillaceae</taxon>
        <taxon>Limosilactobacillus</taxon>
    </lineage>
</organism>
<keyword evidence="3" id="KW-1185">Reference proteome</keyword>
<evidence type="ECO:0000313" key="2">
    <source>
        <dbReference type="EMBL" id="MBM6754804.1"/>
    </source>
</evidence>
<gene>
    <name evidence="2" type="ORF">H5993_08550</name>
</gene>
<protein>
    <submittedName>
        <fullName evidence="2">GNAT family N-acetyltransferase</fullName>
    </submittedName>
</protein>
<dbReference type="Pfam" id="PF00583">
    <property type="entry name" value="Acetyltransf_1"/>
    <property type="match status" value="1"/>
</dbReference>
<sequence>MHLTKASMDDLNRIVEVLEDGKNQLAERGVDQWQGDYPNPEQVKADITNGFAYLVHDSDHETVGVFSILPAPDHAYDELDGKWLLKTDRYLTIHRVAIYSDHAGNGYASRLFRDVIDFIKIHREDIVSLRIDTHEDNHAMQHLIEKFGFQRVGTLHGVYRPEETSYVYEMLTQKTK</sequence>
<evidence type="ECO:0000313" key="3">
    <source>
        <dbReference type="Proteomes" id="UP000776629"/>
    </source>
</evidence>
<dbReference type="InterPro" id="IPR016181">
    <property type="entry name" value="Acyl_CoA_acyltransferase"/>
</dbReference>
<dbReference type="Proteomes" id="UP000776629">
    <property type="component" value="Unassembled WGS sequence"/>
</dbReference>
<comment type="caution">
    <text evidence="2">The sequence shown here is derived from an EMBL/GenBank/DDBJ whole genome shotgun (WGS) entry which is preliminary data.</text>
</comment>
<accession>A0ABS2EQN0</accession>
<feature type="domain" description="N-acetyltransferase" evidence="1">
    <location>
        <begin position="1"/>
        <end position="173"/>
    </location>
</feature>
<evidence type="ECO:0000259" key="1">
    <source>
        <dbReference type="PROSITE" id="PS51186"/>
    </source>
</evidence>
<dbReference type="PROSITE" id="PS51186">
    <property type="entry name" value="GNAT"/>
    <property type="match status" value="1"/>
</dbReference>
<dbReference type="CDD" id="cd04301">
    <property type="entry name" value="NAT_SF"/>
    <property type="match status" value="1"/>
</dbReference>